<dbReference type="AlphaFoldDB" id="A0A0Q5VM82"/>
<keyword evidence="1" id="KW-0812">Transmembrane</keyword>
<keyword evidence="1" id="KW-1133">Transmembrane helix</keyword>
<reference evidence="2 3" key="2">
    <citation type="journal article" date="2008" name="Bioinformatics">
        <title>Assembly reconciliation.</title>
        <authorList>
            <person name="Zimin A.V."/>
            <person name="Smith D.R."/>
            <person name="Sutton G."/>
            <person name="Yorke J.A."/>
        </authorList>
    </citation>
    <scope>NUCLEOTIDE SEQUENCE [LARGE SCALE GENOMIC DNA]</scope>
    <source>
        <strain evidence="2 3">TSC#14021-0224.01</strain>
    </source>
</reference>
<dbReference type="Proteomes" id="UP000008711">
    <property type="component" value="Unassembled WGS sequence"/>
</dbReference>
<feature type="transmembrane region" description="Helical" evidence="1">
    <location>
        <begin position="48"/>
        <end position="70"/>
    </location>
</feature>
<proteinExistence type="predicted"/>
<feature type="transmembrane region" description="Helical" evidence="1">
    <location>
        <begin position="111"/>
        <end position="134"/>
    </location>
</feature>
<dbReference type="KEGG" id="der:26526057"/>
<feature type="transmembrane region" description="Helical" evidence="1">
    <location>
        <begin position="82"/>
        <end position="105"/>
    </location>
</feature>
<evidence type="ECO:0000256" key="1">
    <source>
        <dbReference type="SAM" id="Phobius"/>
    </source>
</evidence>
<sequence length="146" mass="16215">MICRKCCFCLPLKVGVIIIGAIFIIFHVGELIAHSDNTIFIRQVSHKIWAPLIMSPILTIGTLSSVLLVYAASKQKKRGFVLMWIIVYTVILFLYCIMGIVDVAIAKPAPAVLVVQLVIILGLLYSLMIVLAYYRYLSTVVSDDAI</sequence>
<keyword evidence="1" id="KW-0472">Membrane</keyword>
<feature type="transmembrane region" description="Helical" evidence="1">
    <location>
        <begin position="7"/>
        <end position="28"/>
    </location>
</feature>
<protein>
    <submittedName>
        <fullName evidence="2">Uncharacterized protein</fullName>
    </submittedName>
</protein>
<reference evidence="2 3" key="1">
    <citation type="journal article" date="2007" name="Nature">
        <title>Evolution of genes and genomes on the Drosophila phylogeny.</title>
        <authorList>
            <consortium name="Drosophila 12 Genomes Consortium"/>
            <person name="Clark A.G."/>
            <person name="Eisen M.B."/>
            <person name="Smith D.R."/>
            <person name="Bergman C.M."/>
            <person name="Oliver B."/>
            <person name="Markow T.A."/>
            <person name="Kaufman T.C."/>
            <person name="Kellis M."/>
            <person name="Gelbart W."/>
            <person name="Iyer V.N."/>
            <person name="Pollard D.A."/>
            <person name="Sackton T.B."/>
            <person name="Larracuente A.M."/>
            <person name="Singh N.D."/>
            <person name="Abad J.P."/>
            <person name="Abt D.N."/>
            <person name="Adryan B."/>
            <person name="Aguade M."/>
            <person name="Akashi H."/>
            <person name="Anderson W.W."/>
            <person name="Aquadro C.F."/>
            <person name="Ardell D.H."/>
            <person name="Arguello R."/>
            <person name="Artieri C.G."/>
            <person name="Barbash D.A."/>
            <person name="Barker D."/>
            <person name="Barsanti P."/>
            <person name="Batterham P."/>
            <person name="Batzoglou S."/>
            <person name="Begun D."/>
            <person name="Bhutkar A."/>
            <person name="Blanco E."/>
            <person name="Bosak S.A."/>
            <person name="Bradley R.K."/>
            <person name="Brand A.D."/>
            <person name="Brent M.R."/>
            <person name="Brooks A.N."/>
            <person name="Brown R.H."/>
            <person name="Butlin R.K."/>
            <person name="Caggese C."/>
            <person name="Calvi B.R."/>
            <person name="Bernardo de Carvalho A."/>
            <person name="Caspi A."/>
            <person name="Castrezana S."/>
            <person name="Celniker S.E."/>
            <person name="Chang J.L."/>
            <person name="Chapple C."/>
            <person name="Chatterji S."/>
            <person name="Chinwalla A."/>
            <person name="Civetta A."/>
            <person name="Clifton S.W."/>
            <person name="Comeron J.M."/>
            <person name="Costello J.C."/>
            <person name="Coyne J.A."/>
            <person name="Daub J."/>
            <person name="David R.G."/>
            <person name="Delcher A.L."/>
            <person name="Delehaunty K."/>
            <person name="Do C.B."/>
            <person name="Ebling H."/>
            <person name="Edwards K."/>
            <person name="Eickbush T."/>
            <person name="Evans J.D."/>
            <person name="Filipski A."/>
            <person name="Findeiss S."/>
            <person name="Freyhult E."/>
            <person name="Fulton L."/>
            <person name="Fulton R."/>
            <person name="Garcia A.C."/>
            <person name="Gardiner A."/>
            <person name="Garfield D.A."/>
            <person name="Garvin B.E."/>
            <person name="Gibson G."/>
            <person name="Gilbert D."/>
            <person name="Gnerre S."/>
            <person name="Godfrey J."/>
            <person name="Good R."/>
            <person name="Gotea V."/>
            <person name="Gravely B."/>
            <person name="Greenberg A.J."/>
            <person name="Griffiths-Jones S."/>
            <person name="Gross S."/>
            <person name="Guigo R."/>
            <person name="Gustafson E.A."/>
            <person name="Haerty W."/>
            <person name="Hahn M.W."/>
            <person name="Halligan D.L."/>
            <person name="Halpern A.L."/>
            <person name="Halter G.M."/>
            <person name="Han M.V."/>
            <person name="Heger A."/>
            <person name="Hillier L."/>
            <person name="Hinrichs A.S."/>
            <person name="Holmes I."/>
            <person name="Hoskins R.A."/>
            <person name="Hubisz M.J."/>
            <person name="Hultmark D."/>
            <person name="Huntley M.A."/>
            <person name="Jaffe D.B."/>
            <person name="Jagadeeshan S."/>
            <person name="Jeck W.R."/>
            <person name="Johnson J."/>
            <person name="Jones C.D."/>
            <person name="Jordan W.C."/>
            <person name="Karpen G.H."/>
            <person name="Kataoka E."/>
            <person name="Keightley P.D."/>
            <person name="Kheradpour P."/>
            <person name="Kirkness E.F."/>
            <person name="Koerich L.B."/>
            <person name="Kristiansen K."/>
            <person name="Kudrna D."/>
            <person name="Kulathinal R.J."/>
            <person name="Kumar S."/>
            <person name="Kwok R."/>
            <person name="Lander E."/>
            <person name="Langley C.H."/>
            <person name="Lapoint R."/>
            <person name="Lazzaro B.P."/>
            <person name="Lee S.J."/>
            <person name="Levesque L."/>
            <person name="Li R."/>
            <person name="Lin C.F."/>
            <person name="Lin M.F."/>
            <person name="Lindblad-Toh K."/>
            <person name="Llopart A."/>
            <person name="Long M."/>
            <person name="Low L."/>
            <person name="Lozovsky E."/>
            <person name="Lu J."/>
            <person name="Luo M."/>
            <person name="Machado C.A."/>
            <person name="Makalowski W."/>
            <person name="Marzo M."/>
            <person name="Matsuda M."/>
            <person name="Matzkin L."/>
            <person name="McAllister B."/>
            <person name="McBride C.S."/>
            <person name="McKernan B."/>
            <person name="McKernan K."/>
            <person name="Mendez-Lago M."/>
            <person name="Minx P."/>
            <person name="Mollenhauer M.U."/>
            <person name="Montooth K."/>
            <person name="Mount S.M."/>
            <person name="Mu X."/>
            <person name="Myers E."/>
            <person name="Negre B."/>
            <person name="Newfeld S."/>
            <person name="Nielsen R."/>
            <person name="Noor M.A."/>
            <person name="O'Grady P."/>
            <person name="Pachter L."/>
            <person name="Papaceit M."/>
            <person name="Parisi M.J."/>
            <person name="Parisi M."/>
            <person name="Parts L."/>
            <person name="Pedersen J.S."/>
            <person name="Pesole G."/>
            <person name="Phillippy A.M."/>
            <person name="Ponting C.P."/>
            <person name="Pop M."/>
            <person name="Porcelli D."/>
            <person name="Powell J.R."/>
            <person name="Prohaska S."/>
            <person name="Pruitt K."/>
            <person name="Puig M."/>
            <person name="Quesneville H."/>
            <person name="Ram K.R."/>
            <person name="Rand D."/>
            <person name="Rasmussen M.D."/>
            <person name="Reed L.K."/>
            <person name="Reenan R."/>
            <person name="Reily A."/>
            <person name="Remington K.A."/>
            <person name="Rieger T.T."/>
            <person name="Ritchie M.G."/>
            <person name="Robin C."/>
            <person name="Rogers Y.H."/>
            <person name="Rohde C."/>
            <person name="Rozas J."/>
            <person name="Rubenfield M.J."/>
            <person name="Ruiz A."/>
            <person name="Russo S."/>
            <person name="Salzberg S.L."/>
            <person name="Sanchez-Gracia A."/>
            <person name="Saranga D.J."/>
            <person name="Sato H."/>
            <person name="Schaeffer S.W."/>
            <person name="Schatz M.C."/>
            <person name="Schlenke T."/>
            <person name="Schwartz R."/>
            <person name="Segarra C."/>
            <person name="Singh R.S."/>
            <person name="Sirot L."/>
            <person name="Sirota M."/>
            <person name="Sisneros N.B."/>
            <person name="Smith C.D."/>
            <person name="Smith T.F."/>
            <person name="Spieth J."/>
            <person name="Stage D.E."/>
            <person name="Stark A."/>
            <person name="Stephan W."/>
            <person name="Strausberg R.L."/>
            <person name="Strempel S."/>
            <person name="Sturgill D."/>
            <person name="Sutton G."/>
            <person name="Sutton G.G."/>
            <person name="Tao W."/>
            <person name="Teichmann S."/>
            <person name="Tobari Y.N."/>
            <person name="Tomimura Y."/>
            <person name="Tsolas J.M."/>
            <person name="Valente V.L."/>
            <person name="Venter E."/>
            <person name="Venter J.C."/>
            <person name="Vicario S."/>
            <person name="Vieira F.G."/>
            <person name="Vilella A.J."/>
            <person name="Villasante A."/>
            <person name="Walenz B."/>
            <person name="Wang J."/>
            <person name="Wasserman M."/>
            <person name="Watts T."/>
            <person name="Wilson D."/>
            <person name="Wilson R.K."/>
            <person name="Wing R.A."/>
            <person name="Wolfner M.F."/>
            <person name="Wong A."/>
            <person name="Wong G.K."/>
            <person name="Wu C.I."/>
            <person name="Wu G."/>
            <person name="Yamamoto D."/>
            <person name="Yang H.P."/>
            <person name="Yang S.P."/>
            <person name="Yorke J.A."/>
            <person name="Yoshida K."/>
            <person name="Zdobnov E."/>
            <person name="Zhang P."/>
            <person name="Zhang Y."/>
            <person name="Zimin A.V."/>
            <person name="Baldwin J."/>
            <person name="Abdouelleil A."/>
            <person name="Abdulkadir J."/>
            <person name="Abebe A."/>
            <person name="Abera B."/>
            <person name="Abreu J."/>
            <person name="Acer S.C."/>
            <person name="Aftuck L."/>
            <person name="Alexander A."/>
            <person name="An P."/>
            <person name="Anderson E."/>
            <person name="Anderson S."/>
            <person name="Arachi H."/>
            <person name="Azer M."/>
            <person name="Bachantsang P."/>
            <person name="Barry A."/>
            <person name="Bayul T."/>
            <person name="Berlin A."/>
            <person name="Bessette D."/>
            <person name="Bloom T."/>
            <person name="Blye J."/>
            <person name="Boguslavskiy L."/>
            <person name="Bonnet C."/>
            <person name="Boukhgalter B."/>
            <person name="Bourzgui I."/>
            <person name="Brown A."/>
            <person name="Cahill P."/>
            <person name="Channer S."/>
            <person name="Cheshatsang Y."/>
            <person name="Chuda L."/>
            <person name="Citroen M."/>
            <person name="Collymore A."/>
            <person name="Cooke P."/>
            <person name="Costello M."/>
            <person name="D'Aco K."/>
            <person name="Daza R."/>
            <person name="De Haan G."/>
            <person name="DeGray S."/>
            <person name="DeMaso C."/>
            <person name="Dhargay N."/>
            <person name="Dooley K."/>
            <person name="Dooley E."/>
            <person name="Doricent M."/>
            <person name="Dorje P."/>
            <person name="Dorjee K."/>
            <person name="Dupes A."/>
            <person name="Elong R."/>
            <person name="Falk J."/>
            <person name="Farina A."/>
            <person name="Faro S."/>
            <person name="Ferguson D."/>
            <person name="Fisher S."/>
            <person name="Foley C.D."/>
            <person name="Franke A."/>
            <person name="Friedrich D."/>
            <person name="Gadbois L."/>
            <person name="Gearin G."/>
            <person name="Gearin C.R."/>
            <person name="Giannoukos G."/>
            <person name="Goode T."/>
            <person name="Graham J."/>
            <person name="Grandbois E."/>
            <person name="Grewal S."/>
            <person name="Gyaltsen K."/>
            <person name="Hafez N."/>
            <person name="Hagos B."/>
            <person name="Hall J."/>
            <person name="Henson C."/>
            <person name="Hollinger A."/>
            <person name="Honan T."/>
            <person name="Huard M.D."/>
            <person name="Hughes L."/>
            <person name="Hurhula B."/>
            <person name="Husby M.E."/>
            <person name="Kamat A."/>
            <person name="Kanga B."/>
            <person name="Kashin S."/>
            <person name="Khazanovich D."/>
            <person name="Kisner P."/>
            <person name="Lance K."/>
            <person name="Lara M."/>
            <person name="Lee W."/>
            <person name="Lennon N."/>
            <person name="Letendre F."/>
            <person name="LeVine R."/>
            <person name="Lipovsky A."/>
            <person name="Liu X."/>
            <person name="Liu J."/>
            <person name="Liu S."/>
            <person name="Lokyitsang T."/>
            <person name="Lokyitsang Y."/>
            <person name="Lubonja R."/>
            <person name="Lui A."/>
            <person name="MacDonald P."/>
            <person name="Magnisalis V."/>
            <person name="Maru K."/>
            <person name="Matthews C."/>
            <person name="McCusker W."/>
            <person name="McDonough S."/>
            <person name="Mehta T."/>
            <person name="Meldrim J."/>
            <person name="Meneus L."/>
            <person name="Mihai O."/>
            <person name="Mihalev A."/>
            <person name="Mihova T."/>
            <person name="Mittelman R."/>
            <person name="Mlenga V."/>
            <person name="Montmayeur A."/>
            <person name="Mulrain L."/>
            <person name="Navidi A."/>
            <person name="Naylor J."/>
            <person name="Negash T."/>
            <person name="Nguyen T."/>
            <person name="Nguyen N."/>
            <person name="Nicol R."/>
            <person name="Norbu C."/>
            <person name="Norbu N."/>
            <person name="Novod N."/>
            <person name="O'Neill B."/>
            <person name="Osman S."/>
            <person name="Markiewicz E."/>
            <person name="Oyono O.L."/>
            <person name="Patti C."/>
            <person name="Phunkhang P."/>
            <person name="Pierre F."/>
            <person name="Priest M."/>
            <person name="Raghuraman S."/>
            <person name="Rege F."/>
            <person name="Reyes R."/>
            <person name="Rise C."/>
            <person name="Rogov P."/>
            <person name="Ross K."/>
            <person name="Ryan E."/>
            <person name="Settipalli S."/>
            <person name="Shea T."/>
            <person name="Sherpa N."/>
            <person name="Shi L."/>
            <person name="Shih D."/>
            <person name="Sparrow T."/>
            <person name="Spaulding J."/>
            <person name="Stalker J."/>
            <person name="Stange-Thomann N."/>
            <person name="Stavropoulos S."/>
            <person name="Stone C."/>
            <person name="Strader C."/>
            <person name="Tesfaye S."/>
            <person name="Thomson T."/>
            <person name="Thoulutsang Y."/>
            <person name="Thoulutsang D."/>
            <person name="Topham K."/>
            <person name="Topping I."/>
            <person name="Tsamla T."/>
            <person name="Vassiliev H."/>
            <person name="Vo A."/>
            <person name="Wangchuk T."/>
            <person name="Wangdi T."/>
            <person name="Weiand M."/>
            <person name="Wilkinson J."/>
            <person name="Wilson A."/>
            <person name="Yadav S."/>
            <person name="Young G."/>
            <person name="Yu Q."/>
            <person name="Zembek L."/>
            <person name="Zhong D."/>
            <person name="Zimmer A."/>
            <person name="Zwirko Z."/>
            <person name="Jaffe D.B."/>
            <person name="Alvarez P."/>
            <person name="Brockman W."/>
            <person name="Butler J."/>
            <person name="Chin C."/>
            <person name="Gnerre S."/>
            <person name="Grabherr M."/>
            <person name="Kleber M."/>
            <person name="Mauceli E."/>
            <person name="MacCallum I."/>
        </authorList>
    </citation>
    <scope>NUCLEOTIDE SEQUENCE [LARGE SCALE GENOMIC DNA]</scope>
    <source>
        <strain evidence="2 3">TSC#14021-0224.01</strain>
    </source>
</reference>
<dbReference type="EMBL" id="CH954179">
    <property type="protein sequence ID" value="KQS62656.1"/>
    <property type="molecule type" value="Genomic_DNA"/>
</dbReference>
<evidence type="ECO:0000313" key="2">
    <source>
        <dbReference type="EMBL" id="KQS62656.1"/>
    </source>
</evidence>
<name>A0A0Q5VM82_DROER</name>
<organism evidence="2 3">
    <name type="scientific">Drosophila erecta</name>
    <name type="common">Fruit fly</name>
    <dbReference type="NCBI Taxonomy" id="7220"/>
    <lineage>
        <taxon>Eukaryota</taxon>
        <taxon>Metazoa</taxon>
        <taxon>Ecdysozoa</taxon>
        <taxon>Arthropoda</taxon>
        <taxon>Hexapoda</taxon>
        <taxon>Insecta</taxon>
        <taxon>Pterygota</taxon>
        <taxon>Neoptera</taxon>
        <taxon>Endopterygota</taxon>
        <taxon>Diptera</taxon>
        <taxon>Brachycera</taxon>
        <taxon>Muscomorpha</taxon>
        <taxon>Ephydroidea</taxon>
        <taxon>Drosophilidae</taxon>
        <taxon>Drosophila</taxon>
        <taxon>Sophophora</taxon>
    </lineage>
</organism>
<evidence type="ECO:0000313" key="3">
    <source>
        <dbReference type="Proteomes" id="UP000008711"/>
    </source>
</evidence>
<dbReference type="OrthoDB" id="7826201at2759"/>
<accession>A0A0Q5VM82</accession>
<gene>
    <name evidence="2" type="primary">Dere\GG26233</name>
    <name evidence="2" type="synonym">GG26233</name>
    <name evidence="2" type="ORF">Dere_GG26233</name>
</gene>
<keyword evidence="3" id="KW-1185">Reference proteome</keyword>